<proteinExistence type="predicted"/>
<dbReference type="NCBIfam" id="TIGR02001">
    <property type="entry name" value="gcw_chp"/>
    <property type="match status" value="1"/>
</dbReference>
<feature type="signal peptide" evidence="1">
    <location>
        <begin position="1"/>
        <end position="24"/>
    </location>
</feature>
<dbReference type="Proteomes" id="UP000613113">
    <property type="component" value="Unassembled WGS sequence"/>
</dbReference>
<feature type="chain" id="PRO_5047050748" evidence="1">
    <location>
        <begin position="25"/>
        <end position="262"/>
    </location>
</feature>
<sequence length="262" mass="27979">MKKNILFACILTSFAASGAPYACADDAKSEAKPDNELSFNASLASDYRYRGISQTRLEPALQGGADFNNNPTGLYVGTWLSTIKWIKDTPGAGSTPAEWDIYAGKKGEIAKDVSYDIGVLGYVYLNNHLDQVGLKDANTLEIYGQLGYGPAYIKYSHAVTTLFGIVDSKNSGYLDLGANIELSEGLNLNLHAGYQRVQGINSSAATYSDYKVGVSKEFKNLGGAVVSLAAVGTNADKTFYASPANGKFMGKNSLVLIATKTF</sequence>
<accession>A0ABR6YK61</accession>
<gene>
    <name evidence="2" type="ORF">H8K27_04050</name>
</gene>
<evidence type="ECO:0000313" key="2">
    <source>
        <dbReference type="EMBL" id="MBC3884296.1"/>
    </source>
</evidence>
<organism evidence="2 3">
    <name type="scientific">Undibacterium griseum</name>
    <dbReference type="NCBI Taxonomy" id="2762295"/>
    <lineage>
        <taxon>Bacteria</taxon>
        <taxon>Pseudomonadati</taxon>
        <taxon>Pseudomonadota</taxon>
        <taxon>Betaproteobacteria</taxon>
        <taxon>Burkholderiales</taxon>
        <taxon>Oxalobacteraceae</taxon>
        <taxon>Undibacterium</taxon>
    </lineage>
</organism>
<protein>
    <submittedName>
        <fullName evidence="2">Uncharacterized protein</fullName>
    </submittedName>
</protein>
<dbReference type="InterPro" id="IPR010239">
    <property type="entry name" value="CHP02001"/>
</dbReference>
<keyword evidence="3" id="KW-1185">Reference proteome</keyword>
<dbReference type="RefSeq" id="WP_186861889.1">
    <property type="nucleotide sequence ID" value="NZ_JACOGC010000001.1"/>
</dbReference>
<comment type="caution">
    <text evidence="2">The sequence shown here is derived from an EMBL/GenBank/DDBJ whole genome shotgun (WGS) entry which is preliminary data.</text>
</comment>
<evidence type="ECO:0000256" key="1">
    <source>
        <dbReference type="SAM" id="SignalP"/>
    </source>
</evidence>
<dbReference type="EMBL" id="JACOGC010000001">
    <property type="protein sequence ID" value="MBC3884296.1"/>
    <property type="molecule type" value="Genomic_DNA"/>
</dbReference>
<dbReference type="Pfam" id="PF09694">
    <property type="entry name" value="Gcw_chp"/>
    <property type="match status" value="1"/>
</dbReference>
<keyword evidence="1" id="KW-0732">Signal</keyword>
<reference evidence="2 3" key="1">
    <citation type="submission" date="2020-08" db="EMBL/GenBank/DDBJ databases">
        <title>Novel species isolated from subtropical streams in China.</title>
        <authorList>
            <person name="Lu H."/>
        </authorList>
    </citation>
    <scope>NUCLEOTIDE SEQUENCE [LARGE SCALE GENOMIC DNA]</scope>
    <source>
        <strain evidence="2 3">FT31W</strain>
    </source>
</reference>
<name>A0ABR6YK61_9BURK</name>
<evidence type="ECO:0000313" key="3">
    <source>
        <dbReference type="Proteomes" id="UP000613113"/>
    </source>
</evidence>